<dbReference type="SMR" id="A0A0H2XGF3"/>
<dbReference type="RefSeq" id="WP_000976269.1">
    <property type="nucleotide sequence ID" value="NZ_CP027476.1"/>
</dbReference>
<dbReference type="KEGG" id="saa:SAUSA300_0636"/>
<gene>
    <name evidence="1" type="ordered locus">SAUSA300_0636</name>
</gene>
<organism evidence="1 2">
    <name type="scientific">Staphylococcus aureus (strain USA300)</name>
    <dbReference type="NCBI Taxonomy" id="367830"/>
    <lineage>
        <taxon>Bacteria</taxon>
        <taxon>Bacillati</taxon>
        <taxon>Bacillota</taxon>
        <taxon>Bacilli</taxon>
        <taxon>Bacillales</taxon>
        <taxon>Staphylococcaceae</taxon>
        <taxon>Staphylococcus</taxon>
    </lineage>
</organism>
<dbReference type="Pfam" id="PF02733">
    <property type="entry name" value="Dak1"/>
    <property type="match status" value="1"/>
</dbReference>
<dbReference type="EMBL" id="CP000255">
    <property type="protein sequence ID" value="ABD20830.1"/>
    <property type="molecule type" value="Genomic_DNA"/>
</dbReference>
<dbReference type="HOGENOM" id="CLU_017054_0_0_9"/>
<proteinExistence type="predicted"/>
<dbReference type="SUPFAM" id="SSF82549">
    <property type="entry name" value="DAK1/DegV-like"/>
    <property type="match status" value="1"/>
</dbReference>
<dbReference type="EC" id="2.7.1.-" evidence="1"/>
<dbReference type="GO" id="GO:0019563">
    <property type="term" value="P:glycerol catabolic process"/>
    <property type="evidence" value="ECO:0007669"/>
    <property type="project" value="TreeGrafter"/>
</dbReference>
<sequence>MMKKLINKKETFLTDMLEGLLIAHPELDLIANTVIVKKAKKEHGVAIVSGGGSGHEPAHAGFVAEGMLDAAVCGEVFTSPTPDKILEAIKAVDTGDGVLLVVKNYAGDVMNFEMAQELAEMEGINVQTVIVRDDIAVTNEVQRRGVAGTVFVHKLAGYLAEKGYSLTEIKSRVEALLPEIKSIGMAIEPPLVPTTGKYGFDIEDDKMEIGIGIHGEKGIHREEVKDIDHIVGTLLDELYKEVTANDVILMVNGMGGTPLSELNIVTKYIQQNLAARTVNVAKWFVGDYMTSLDMQGFSITIVPNKPEYLEAFLAPTTSQYFK</sequence>
<reference evidence="1 2" key="1">
    <citation type="journal article" date="2006" name="Lancet">
        <title>Complete genome sequence of USA300, an epidemic clone of community-acquired meticillin-resistant Staphylococcus aureus.</title>
        <authorList>
            <person name="Diep B.A."/>
            <person name="Gill S.R."/>
            <person name="Chang R.F."/>
            <person name="Phan T.H."/>
            <person name="Chen J.H."/>
            <person name="Davidson M.G."/>
            <person name="Lin F."/>
            <person name="Lin J."/>
            <person name="Carleton H.A."/>
            <person name="Mongodin E.F."/>
            <person name="Sensabaugh G.F."/>
            <person name="Perdreau-Remington F."/>
        </authorList>
    </citation>
    <scope>NUCLEOTIDE SEQUENCE [LARGE SCALE GENOMIC DNA]</scope>
    <source>
        <strain evidence="2">USA300</strain>
    </source>
</reference>
<protein>
    <submittedName>
        <fullName evidence="1">Dihydroxyacetone kinase, DhaK subunit</fullName>
        <ecNumber evidence="1">2.7.1.-</ecNumber>
    </submittedName>
</protein>
<name>A0A0H2XGF3_STAA3</name>
<dbReference type="NCBIfam" id="TIGR02363">
    <property type="entry name" value="dhaK1"/>
    <property type="match status" value="1"/>
</dbReference>
<dbReference type="FunFam" id="3.40.50.10440:FF:000001">
    <property type="entry name" value="Dihydroxyacetone kinase, DhaK subunit"/>
    <property type="match status" value="1"/>
</dbReference>
<evidence type="ECO:0000313" key="1">
    <source>
        <dbReference type="EMBL" id="ABD20830.1"/>
    </source>
</evidence>
<accession>A0A0H2XGF3</accession>
<dbReference type="Gene3D" id="3.30.1180.20">
    <property type="entry name" value="Dihydroxyacetone kinase, domain 2"/>
    <property type="match status" value="1"/>
</dbReference>
<dbReference type="Proteomes" id="UP000001939">
    <property type="component" value="Chromosome"/>
</dbReference>
<dbReference type="InterPro" id="IPR004006">
    <property type="entry name" value="DhaK_dom"/>
</dbReference>
<keyword evidence="1" id="KW-0418">Kinase</keyword>
<dbReference type="GO" id="GO:0005829">
    <property type="term" value="C:cytosol"/>
    <property type="evidence" value="ECO:0007669"/>
    <property type="project" value="TreeGrafter"/>
</dbReference>
<dbReference type="PANTHER" id="PTHR28629:SF4">
    <property type="entry name" value="TRIOKINASE_FMN CYCLASE"/>
    <property type="match status" value="1"/>
</dbReference>
<keyword evidence="1" id="KW-0808">Transferase</keyword>
<dbReference type="Gene3D" id="3.40.50.10440">
    <property type="entry name" value="Dihydroxyacetone kinase, domain 1"/>
    <property type="match status" value="1"/>
</dbReference>
<dbReference type="GO" id="GO:0004371">
    <property type="term" value="F:glycerone kinase activity"/>
    <property type="evidence" value="ECO:0007669"/>
    <property type="project" value="InterPro"/>
</dbReference>
<dbReference type="InterPro" id="IPR050861">
    <property type="entry name" value="Dihydroxyacetone_Kinase"/>
</dbReference>
<dbReference type="PROSITE" id="PS51481">
    <property type="entry name" value="DHAK"/>
    <property type="match status" value="1"/>
</dbReference>
<dbReference type="OMA" id="MLSAACP"/>
<dbReference type="InterPro" id="IPR012736">
    <property type="entry name" value="DhaK_1"/>
</dbReference>
<dbReference type="PANTHER" id="PTHR28629">
    <property type="entry name" value="TRIOKINASE/FMN CYCLASE"/>
    <property type="match status" value="1"/>
</dbReference>
<dbReference type="AlphaFoldDB" id="A0A0H2XGF3"/>
<evidence type="ECO:0000313" key="2">
    <source>
        <dbReference type="Proteomes" id="UP000001939"/>
    </source>
</evidence>